<dbReference type="EMBL" id="JMQP01000002">
    <property type="protein sequence ID" value="KIS34716.1"/>
    <property type="molecule type" value="Genomic_DNA"/>
</dbReference>
<comment type="caution">
    <text evidence="1">The sequence shown here is derived from an EMBL/GenBank/DDBJ whole genome shotgun (WGS) entry which is preliminary data.</text>
</comment>
<dbReference type="AlphaFoldDB" id="A0A158SV22"/>
<sequence>MQDGGGLFISKTNELFQCANKHLFFFFIFC</sequence>
<evidence type="ECO:0000313" key="2">
    <source>
        <dbReference type="Proteomes" id="UP000050700"/>
    </source>
</evidence>
<organism evidence="1 2">
    <name type="scientific">Haemophilus influenzae</name>
    <dbReference type="NCBI Taxonomy" id="727"/>
    <lineage>
        <taxon>Bacteria</taxon>
        <taxon>Pseudomonadati</taxon>
        <taxon>Pseudomonadota</taxon>
        <taxon>Gammaproteobacteria</taxon>
        <taxon>Pasteurellales</taxon>
        <taxon>Pasteurellaceae</taxon>
        <taxon>Haemophilus</taxon>
    </lineage>
</organism>
<proteinExistence type="predicted"/>
<evidence type="ECO:0000313" key="1">
    <source>
        <dbReference type="EMBL" id="KIS34716.1"/>
    </source>
</evidence>
<accession>A0A158SV22</accession>
<gene>
    <name evidence="1" type="ORF">NTHI1209_00318</name>
</gene>
<reference evidence="1 2" key="1">
    <citation type="submission" date="2014-05" db="EMBL/GenBank/DDBJ databases">
        <title>Methylome analysis of the phasevarions of Haemophilus influenzae.</title>
        <authorList>
            <person name="Atack J.M."/>
            <person name="Fox K.L."/>
            <person name="Power P.M."/>
            <person name="Clark T."/>
            <person name="Jurcisek J."/>
            <person name="Korlach J."/>
            <person name="Bakaletz L.O."/>
            <person name="Jennings M.P."/>
        </authorList>
    </citation>
    <scope>NUCLEOTIDE SEQUENCE [LARGE SCALE GENOMIC DNA]</scope>
    <source>
        <strain evidence="1 2">1209</strain>
    </source>
</reference>
<name>A0A158SV22_HAEIF</name>
<protein>
    <submittedName>
        <fullName evidence="1">Uncharacterized protein</fullName>
    </submittedName>
</protein>
<dbReference type="PATRIC" id="fig|727.582.peg.276"/>
<dbReference type="Proteomes" id="UP000050700">
    <property type="component" value="Unassembled WGS sequence"/>
</dbReference>